<protein>
    <submittedName>
        <fullName evidence="1">Uncharacterized protein</fullName>
    </submittedName>
</protein>
<proteinExistence type="predicted"/>
<dbReference type="Proteomes" id="UP000189739">
    <property type="component" value="Unassembled WGS sequence"/>
</dbReference>
<keyword evidence="2" id="KW-1185">Reference proteome</keyword>
<gene>
    <name evidence="1" type="ORF">BC343_08145</name>
</gene>
<accession>A0A1S9PCB1</accession>
<dbReference type="AlphaFoldDB" id="A0A1S9PCB1"/>
<dbReference type="EMBL" id="MBTF01000023">
    <property type="protein sequence ID" value="OOQ58626.1"/>
    <property type="molecule type" value="Genomic_DNA"/>
</dbReference>
<sequence length="61" mass="7305">MVFDFLVQHQKPHHVYKNEKRELAGPLFFCFLLILLLNHKEQVVYNRFNNTTNIMSIDLAD</sequence>
<comment type="caution">
    <text evidence="1">The sequence shown here is derived from an EMBL/GenBank/DDBJ whole genome shotgun (WGS) entry which is preliminary data.</text>
</comment>
<evidence type="ECO:0000313" key="2">
    <source>
        <dbReference type="Proteomes" id="UP000189739"/>
    </source>
</evidence>
<reference evidence="1 2" key="1">
    <citation type="submission" date="2016-07" db="EMBL/GenBank/DDBJ databases">
        <title>Genomic analysis of zinc-resistant bacterium Mucilaginibacter pedocola TBZ30.</title>
        <authorList>
            <person name="Huang J."/>
            <person name="Tang J."/>
        </authorList>
    </citation>
    <scope>NUCLEOTIDE SEQUENCE [LARGE SCALE GENOMIC DNA]</scope>
    <source>
        <strain evidence="1 2">TBZ30</strain>
    </source>
</reference>
<name>A0A1S9PCB1_9SPHI</name>
<organism evidence="1 2">
    <name type="scientific">Mucilaginibacter pedocola</name>
    <dbReference type="NCBI Taxonomy" id="1792845"/>
    <lineage>
        <taxon>Bacteria</taxon>
        <taxon>Pseudomonadati</taxon>
        <taxon>Bacteroidota</taxon>
        <taxon>Sphingobacteriia</taxon>
        <taxon>Sphingobacteriales</taxon>
        <taxon>Sphingobacteriaceae</taxon>
        <taxon>Mucilaginibacter</taxon>
    </lineage>
</organism>
<evidence type="ECO:0000313" key="1">
    <source>
        <dbReference type="EMBL" id="OOQ58626.1"/>
    </source>
</evidence>